<dbReference type="AlphaFoldDB" id="A0A2P5ELD4"/>
<accession>A0A2P5ELD4</accession>
<organism evidence="2 3">
    <name type="scientific">Trema orientale</name>
    <name type="common">Charcoal tree</name>
    <name type="synonym">Celtis orientalis</name>
    <dbReference type="NCBI Taxonomy" id="63057"/>
    <lineage>
        <taxon>Eukaryota</taxon>
        <taxon>Viridiplantae</taxon>
        <taxon>Streptophyta</taxon>
        <taxon>Embryophyta</taxon>
        <taxon>Tracheophyta</taxon>
        <taxon>Spermatophyta</taxon>
        <taxon>Magnoliopsida</taxon>
        <taxon>eudicotyledons</taxon>
        <taxon>Gunneridae</taxon>
        <taxon>Pentapetalae</taxon>
        <taxon>rosids</taxon>
        <taxon>fabids</taxon>
        <taxon>Rosales</taxon>
        <taxon>Cannabaceae</taxon>
        <taxon>Trema</taxon>
    </lineage>
</organism>
<keyword evidence="3" id="KW-1185">Reference proteome</keyword>
<feature type="region of interest" description="Disordered" evidence="1">
    <location>
        <begin position="48"/>
        <end position="68"/>
    </location>
</feature>
<dbReference type="InParanoid" id="A0A2P5ELD4"/>
<proteinExistence type="predicted"/>
<sequence>MAGESLGSSAVVVLGLGWRPEHQKRPRRVAALGGELWQRVPRQVAEKAIAGSSSCGKLAQGNDSTHRQ</sequence>
<evidence type="ECO:0000256" key="1">
    <source>
        <dbReference type="SAM" id="MobiDB-lite"/>
    </source>
</evidence>
<evidence type="ECO:0000313" key="2">
    <source>
        <dbReference type="EMBL" id="PON86319.1"/>
    </source>
</evidence>
<dbReference type="EMBL" id="JXTC01000134">
    <property type="protein sequence ID" value="PON86319.1"/>
    <property type="molecule type" value="Genomic_DNA"/>
</dbReference>
<protein>
    <submittedName>
        <fullName evidence="2">Uncharacterized protein</fullName>
    </submittedName>
</protein>
<gene>
    <name evidence="2" type="ORF">TorRG33x02_178850</name>
</gene>
<evidence type="ECO:0000313" key="3">
    <source>
        <dbReference type="Proteomes" id="UP000237000"/>
    </source>
</evidence>
<name>A0A2P5ELD4_TREOI</name>
<reference evidence="3" key="1">
    <citation type="submission" date="2016-06" db="EMBL/GenBank/DDBJ databases">
        <title>Parallel loss of symbiosis genes in relatives of nitrogen-fixing non-legume Parasponia.</title>
        <authorList>
            <person name="Van Velzen R."/>
            <person name="Holmer R."/>
            <person name="Bu F."/>
            <person name="Rutten L."/>
            <person name="Van Zeijl A."/>
            <person name="Liu W."/>
            <person name="Santuari L."/>
            <person name="Cao Q."/>
            <person name="Sharma T."/>
            <person name="Shen D."/>
            <person name="Roswanjaya Y."/>
            <person name="Wardhani T."/>
            <person name="Kalhor M.S."/>
            <person name="Jansen J."/>
            <person name="Van den Hoogen J."/>
            <person name="Gungor B."/>
            <person name="Hartog M."/>
            <person name="Hontelez J."/>
            <person name="Verver J."/>
            <person name="Yang W.-C."/>
            <person name="Schijlen E."/>
            <person name="Repin R."/>
            <person name="Schilthuizen M."/>
            <person name="Schranz E."/>
            <person name="Heidstra R."/>
            <person name="Miyata K."/>
            <person name="Fedorova E."/>
            <person name="Kohlen W."/>
            <person name="Bisseling T."/>
            <person name="Smit S."/>
            <person name="Geurts R."/>
        </authorList>
    </citation>
    <scope>NUCLEOTIDE SEQUENCE [LARGE SCALE GENOMIC DNA]</scope>
    <source>
        <strain evidence="3">cv. RG33-2</strain>
    </source>
</reference>
<dbReference type="Proteomes" id="UP000237000">
    <property type="component" value="Unassembled WGS sequence"/>
</dbReference>
<comment type="caution">
    <text evidence="2">The sequence shown here is derived from an EMBL/GenBank/DDBJ whole genome shotgun (WGS) entry which is preliminary data.</text>
</comment>